<name>A0A5N5QUB1_9AGAM</name>
<accession>A0A5N5QUB1</accession>
<dbReference type="OrthoDB" id="3262349at2759"/>
<reference evidence="2 3" key="1">
    <citation type="journal article" date="2019" name="Fungal Biol. Biotechnol.">
        <title>Draft genome sequence of fastidious pathogen Ceratobasidium theobromae, which causes vascular-streak dieback in Theobroma cacao.</title>
        <authorList>
            <person name="Ali S.S."/>
            <person name="Asman A."/>
            <person name="Shao J."/>
            <person name="Firmansyah A.P."/>
            <person name="Susilo A.W."/>
            <person name="Rosmana A."/>
            <person name="McMahon P."/>
            <person name="Junaid M."/>
            <person name="Guest D."/>
            <person name="Kheng T.Y."/>
            <person name="Meinhardt L.W."/>
            <person name="Bailey B.A."/>
        </authorList>
    </citation>
    <scope>NUCLEOTIDE SEQUENCE [LARGE SCALE GENOMIC DNA]</scope>
    <source>
        <strain evidence="2 3">CT2</strain>
    </source>
</reference>
<evidence type="ECO:0000313" key="2">
    <source>
        <dbReference type="EMBL" id="KAB5594756.1"/>
    </source>
</evidence>
<evidence type="ECO:0000256" key="1">
    <source>
        <dbReference type="SAM" id="MobiDB-lite"/>
    </source>
</evidence>
<dbReference type="Proteomes" id="UP000383932">
    <property type="component" value="Unassembled WGS sequence"/>
</dbReference>
<feature type="region of interest" description="Disordered" evidence="1">
    <location>
        <begin position="99"/>
        <end position="118"/>
    </location>
</feature>
<organism evidence="2 3">
    <name type="scientific">Ceratobasidium theobromae</name>
    <dbReference type="NCBI Taxonomy" id="1582974"/>
    <lineage>
        <taxon>Eukaryota</taxon>
        <taxon>Fungi</taxon>
        <taxon>Dikarya</taxon>
        <taxon>Basidiomycota</taxon>
        <taxon>Agaricomycotina</taxon>
        <taxon>Agaricomycetes</taxon>
        <taxon>Cantharellales</taxon>
        <taxon>Ceratobasidiaceae</taxon>
        <taxon>Ceratobasidium</taxon>
    </lineage>
</organism>
<gene>
    <name evidence="2" type="ORF">CTheo_1735</name>
</gene>
<dbReference type="EMBL" id="SSOP01000016">
    <property type="protein sequence ID" value="KAB5594756.1"/>
    <property type="molecule type" value="Genomic_DNA"/>
</dbReference>
<keyword evidence="3" id="KW-1185">Reference proteome</keyword>
<comment type="caution">
    <text evidence="2">The sequence shown here is derived from an EMBL/GenBank/DDBJ whole genome shotgun (WGS) entry which is preliminary data.</text>
</comment>
<protein>
    <submittedName>
        <fullName evidence="2">Uncharacterized protein</fullName>
    </submittedName>
</protein>
<sequence>MPIEDFKPLSLDILTSTSAVKVTEQKSQPLEHGEGVHCNAKQDDCESKIACVRFLSVTRYSATDIRTTLSVKVESKEEDIVERLRVKLGKIKIEPWSEDNARRTTAPTSSEPQTPTSKGFIIDSDYADMFLGRRHYFVAPIKRHPEYSEYAIFSLSPRSGTVSVVDEHSSYRSYPTLTNDFDNVVGFDIGGLRYWWNIQSDVLAYGGSPADEGGPMPIVLLNDLGEARDFAKRYQEESRCFNFTGSSNQITTPPSQGMEPPGVFATNTNYEYPTIEGWPHCNSDPANDDTNGYFTPTEDAPSPPAPTQSMTTTERLGRLDLFFGPDPKQEDIDEWVEKCRPIHKKGNLKCPETGCTTSSRRPHALKASNFVPCDYTNAQL</sequence>
<dbReference type="AlphaFoldDB" id="A0A5N5QUB1"/>
<evidence type="ECO:0000313" key="3">
    <source>
        <dbReference type="Proteomes" id="UP000383932"/>
    </source>
</evidence>
<proteinExistence type="predicted"/>
<feature type="compositionally biased region" description="Polar residues" evidence="1">
    <location>
        <begin position="103"/>
        <end position="117"/>
    </location>
</feature>